<keyword evidence="2" id="KW-1185">Reference proteome</keyword>
<evidence type="ECO:0008006" key="3">
    <source>
        <dbReference type="Google" id="ProtNLM"/>
    </source>
</evidence>
<evidence type="ECO:0000313" key="1">
    <source>
        <dbReference type="EMBL" id="TPP39638.1"/>
    </source>
</evidence>
<dbReference type="STRING" id="46835.A0A504WV17"/>
<dbReference type="InterPro" id="IPR016024">
    <property type="entry name" value="ARM-type_fold"/>
</dbReference>
<name>A0A504WV17_FASGI</name>
<dbReference type="EMBL" id="SUNJ01015990">
    <property type="protein sequence ID" value="TPP39638.1"/>
    <property type="molecule type" value="Genomic_DNA"/>
</dbReference>
<comment type="caution">
    <text evidence="1">The sequence shown here is derived from an EMBL/GenBank/DDBJ whole genome shotgun (WGS) entry which is preliminary data.</text>
</comment>
<protein>
    <recommendedName>
        <fullName evidence="3">Integrator complex subunit 4</fullName>
    </recommendedName>
</protein>
<gene>
    <name evidence="1" type="ORF">FGIG_12216</name>
</gene>
<accession>A0A504WV17</accession>
<dbReference type="AlphaFoldDB" id="A0A504WV17"/>
<dbReference type="SUPFAM" id="SSF48371">
    <property type="entry name" value="ARM repeat"/>
    <property type="match status" value="1"/>
</dbReference>
<reference evidence="1 2" key="1">
    <citation type="submission" date="2019-04" db="EMBL/GenBank/DDBJ databases">
        <title>Annotation for the trematode Fasciola gigantica.</title>
        <authorList>
            <person name="Choi Y.-J."/>
        </authorList>
    </citation>
    <scope>NUCLEOTIDE SEQUENCE [LARGE SCALE GENOMIC DNA]</scope>
    <source>
        <strain evidence="1">Uganda_cow_1</strain>
    </source>
</reference>
<dbReference type="PANTHER" id="PTHR20938:SF0">
    <property type="entry name" value="INTEGRATOR COMPLEX SUBUNIT 4"/>
    <property type="match status" value="1"/>
</dbReference>
<dbReference type="Gene3D" id="1.25.10.10">
    <property type="entry name" value="Leucine-rich Repeat Variant"/>
    <property type="match status" value="1"/>
</dbReference>
<dbReference type="InterPro" id="IPR011989">
    <property type="entry name" value="ARM-like"/>
</dbReference>
<dbReference type="Proteomes" id="UP000316759">
    <property type="component" value="Unassembled WGS sequence"/>
</dbReference>
<dbReference type="OrthoDB" id="18190at2759"/>
<proteinExistence type="predicted"/>
<organism evidence="1 2">
    <name type="scientific">Fasciola gigantica</name>
    <name type="common">Giant liver fluke</name>
    <dbReference type="NCBI Taxonomy" id="46835"/>
    <lineage>
        <taxon>Eukaryota</taxon>
        <taxon>Metazoa</taxon>
        <taxon>Spiralia</taxon>
        <taxon>Lophotrochozoa</taxon>
        <taxon>Platyhelminthes</taxon>
        <taxon>Trematoda</taxon>
        <taxon>Digenea</taxon>
        <taxon>Plagiorchiida</taxon>
        <taxon>Echinostomata</taxon>
        <taxon>Echinostomatoidea</taxon>
        <taxon>Fasciolidae</taxon>
        <taxon>Fasciola</taxon>
    </lineage>
</organism>
<evidence type="ECO:0000313" key="2">
    <source>
        <dbReference type="Proteomes" id="UP000316759"/>
    </source>
</evidence>
<sequence>MVWLHSRPCSEESLILTLEKTVMSDRQVPTFGSGTIHRTNRASRHDRRRVKISDPQLDRARTVSSLGTFNLIATGSSGAIISGLEDDYFEVRCATLSTVTHMASLSAQFAANCQDLLVDILTDDIQEVRLAAIRALGAVGDQVRIHAVLLFTVSSVQPSLSNQELLHSYSRCAASVGRRHSVFVETCLSSLLRTHLWLSGPEPNWEDPAYLTVLLLVLNAEPGAPGMHAQFPRHLAATKVCVPFQLKVSRHFAVTIKV</sequence>
<dbReference type="PANTHER" id="PTHR20938">
    <property type="entry name" value="INTEGRATOR COMPLEX SUBUNIT 4"/>
    <property type="match status" value="1"/>
</dbReference>